<keyword evidence="3" id="KW-1185">Reference proteome</keyword>
<dbReference type="RefSeq" id="WP_034613373.1">
    <property type="nucleotide sequence ID" value="NZ_JSUM01000003.1"/>
</dbReference>
<protein>
    <submittedName>
        <fullName evidence="2">Uncharacterized protein</fullName>
    </submittedName>
</protein>
<comment type="caution">
    <text evidence="2">The sequence shown here is derived from an EMBL/GenBank/DDBJ whole genome shotgun (WGS) entry which is preliminary data.</text>
</comment>
<gene>
    <name evidence="2" type="ORF">OA57_03275</name>
</gene>
<reference evidence="2 3" key="1">
    <citation type="submission" date="2014-11" db="EMBL/GenBank/DDBJ databases">
        <title>Draft genome sequence of Chelonobacter oris 1662T, associated with respiratory disease in Hermann's Tortoises.</title>
        <authorList>
            <person name="Kudirkiene E."/>
            <person name="Hansen M.J."/>
            <person name="Bojesen A.M."/>
        </authorList>
    </citation>
    <scope>NUCLEOTIDE SEQUENCE [LARGE SCALE GENOMIC DNA]</scope>
    <source>
        <strain evidence="2 3">1662</strain>
    </source>
</reference>
<organism evidence="2 3">
    <name type="scientific">Chelonobacter oris</name>
    <dbReference type="NCBI Taxonomy" id="505317"/>
    <lineage>
        <taxon>Bacteria</taxon>
        <taxon>Pseudomonadati</taxon>
        <taxon>Pseudomonadota</taxon>
        <taxon>Gammaproteobacteria</taxon>
        <taxon>Pasteurellales</taxon>
        <taxon>Pasteurellaceae</taxon>
        <taxon>Chelonobacter</taxon>
    </lineage>
</organism>
<dbReference type="EMBL" id="JSUM01000003">
    <property type="protein sequence ID" value="KGQ71260.1"/>
    <property type="molecule type" value="Genomic_DNA"/>
</dbReference>
<feature type="compositionally biased region" description="Basic and acidic residues" evidence="1">
    <location>
        <begin position="54"/>
        <end position="65"/>
    </location>
</feature>
<evidence type="ECO:0000256" key="1">
    <source>
        <dbReference type="SAM" id="MobiDB-lite"/>
    </source>
</evidence>
<name>A0A0A3AW13_9PAST</name>
<feature type="compositionally biased region" description="Polar residues" evidence="1">
    <location>
        <begin position="43"/>
        <end position="53"/>
    </location>
</feature>
<accession>A0A0A3AW13</accession>
<sequence length="65" mass="7462">MAAEKLTKKRLIQLLIAMLILISAFLYRTCHYQTPQAVRDSHTAQNEKQSSRSFIKEKPVIECGL</sequence>
<dbReference type="AlphaFoldDB" id="A0A0A3AW13"/>
<proteinExistence type="predicted"/>
<feature type="region of interest" description="Disordered" evidence="1">
    <location>
        <begin position="38"/>
        <end position="65"/>
    </location>
</feature>
<evidence type="ECO:0000313" key="3">
    <source>
        <dbReference type="Proteomes" id="UP000030380"/>
    </source>
</evidence>
<dbReference type="Proteomes" id="UP000030380">
    <property type="component" value="Unassembled WGS sequence"/>
</dbReference>
<evidence type="ECO:0000313" key="2">
    <source>
        <dbReference type="EMBL" id="KGQ71260.1"/>
    </source>
</evidence>